<sequence>MITRIMGIETEYGLASSDSSGAPIGMDSSDLAQELFFDFQQREGSTSAFLKNGGRLYLDVGDHPEYATAECSQIREVLAQDRAGDIILGEMARAAQARLGQVNIHLFKNNVDTAAHSYGCHENYLVRRRLDFVDRLNDLVPFFVTRQLLVGAGYVHHEPGTVRFELSQRARHMHSAISTSSTRTRPMINTRDEPHADAQHYRRMHVIVGDSNMSSATTALKVGMTNAVLNVMEDGIRLPFMQLRDPIKAIRDVAQDLSGTVLLERVGGQSVSALEIQSALFDVVKNHYEKAGWMAQIDPLMRYVFDLWERTLTAFAHNDFSGVHTEIEWIAKYELITRYRHRFHVPLSDDRISRLELSWHDITSAGLREKLERSGMLKSVIDQEVIAHAVSHAPRTTRAHIRSKFISAAKRHHRDYSADWGLVRLFNEGNGATVGLQDPFSTSNDEIDALVDSMENNE</sequence>
<organism evidence="1 2">
    <name type="scientific">Arcanobacterium pinnipediorum</name>
    <dbReference type="NCBI Taxonomy" id="1503041"/>
    <lineage>
        <taxon>Bacteria</taxon>
        <taxon>Bacillati</taxon>
        <taxon>Actinomycetota</taxon>
        <taxon>Actinomycetes</taxon>
        <taxon>Actinomycetales</taxon>
        <taxon>Actinomycetaceae</taxon>
        <taxon>Arcanobacterium</taxon>
    </lineage>
</organism>
<reference evidence="1" key="1">
    <citation type="submission" date="2022-06" db="EMBL/GenBank/DDBJ databases">
        <title>Complete Genome Sequence of Arcanobacterium pinnipediorum strain DSM 28752 isolated from a harbour seal.</title>
        <authorList>
            <person name="Borowiak M."/>
            <person name="Kreitlow A."/>
            <person name="Alssahen M."/>
            <person name="Malorny B."/>
            <person name="Laemmler C."/>
            <person name="Prenger-Berninghoff E."/>
            <person name="Siebert U."/>
            <person name="Ploetz M."/>
            <person name="Abdulmawjood A."/>
        </authorList>
    </citation>
    <scope>NUCLEOTIDE SEQUENCE</scope>
    <source>
        <strain evidence="1">DSM 28752</strain>
    </source>
</reference>
<keyword evidence="1" id="KW-0647">Proteasome</keyword>
<dbReference type="PANTHER" id="PTHR42307:SF3">
    <property type="entry name" value="PUP--PROTEIN LIGASE"/>
    <property type="match status" value="1"/>
</dbReference>
<dbReference type="InterPro" id="IPR004347">
    <property type="entry name" value="Pup_ligase/deamidase"/>
</dbReference>
<gene>
    <name evidence="1" type="ORF">NG665_04540</name>
</gene>
<dbReference type="Pfam" id="PF03136">
    <property type="entry name" value="Pup_ligase"/>
    <property type="match status" value="1"/>
</dbReference>
<accession>A0ABY5AF40</accession>
<evidence type="ECO:0000313" key="2">
    <source>
        <dbReference type="Proteomes" id="UP001056109"/>
    </source>
</evidence>
<dbReference type="RefSeq" id="WP_252672482.1">
    <property type="nucleotide sequence ID" value="NZ_CP099547.1"/>
</dbReference>
<name>A0ABY5AF40_9ACTO</name>
<dbReference type="Proteomes" id="UP001056109">
    <property type="component" value="Chromosome"/>
</dbReference>
<evidence type="ECO:0000313" key="1">
    <source>
        <dbReference type="EMBL" id="USR78667.1"/>
    </source>
</evidence>
<dbReference type="GO" id="GO:0000502">
    <property type="term" value="C:proteasome complex"/>
    <property type="evidence" value="ECO:0007669"/>
    <property type="project" value="UniProtKB-KW"/>
</dbReference>
<proteinExistence type="predicted"/>
<keyword evidence="2" id="KW-1185">Reference proteome</keyword>
<protein>
    <submittedName>
        <fullName evidence="1">Proteasome accessory factor PafA2 family protein</fullName>
    </submittedName>
</protein>
<dbReference type="PANTHER" id="PTHR42307">
    <property type="entry name" value="PUP DEAMIDASE/DEPUPYLASE"/>
    <property type="match status" value="1"/>
</dbReference>
<dbReference type="EMBL" id="CP099547">
    <property type="protein sequence ID" value="USR78667.1"/>
    <property type="molecule type" value="Genomic_DNA"/>
</dbReference>